<dbReference type="InterPro" id="IPR013083">
    <property type="entry name" value="Znf_RING/FYVE/PHD"/>
</dbReference>
<keyword evidence="4" id="KW-0833">Ubl conjugation pathway</keyword>
<keyword evidence="9" id="KW-1185">Reference proteome</keyword>
<evidence type="ECO:0000256" key="1">
    <source>
        <dbReference type="ARBA" id="ARBA00004906"/>
    </source>
</evidence>
<feature type="domain" description="RING-type" evidence="7">
    <location>
        <begin position="153"/>
        <end position="176"/>
    </location>
</feature>
<comment type="caution">
    <text evidence="8">The sequence shown here is derived from an EMBL/GenBank/DDBJ whole genome shotgun (WGS) entry which is preliminary data.</text>
</comment>
<dbReference type="GO" id="GO:0008270">
    <property type="term" value="F:zinc ion binding"/>
    <property type="evidence" value="ECO:0007669"/>
    <property type="project" value="UniProtKB-KW"/>
</dbReference>
<evidence type="ECO:0000313" key="9">
    <source>
        <dbReference type="Proteomes" id="UP000653305"/>
    </source>
</evidence>
<name>A0A830CBU9_9LAMI</name>
<evidence type="ECO:0000256" key="3">
    <source>
        <dbReference type="ARBA" id="ARBA00022771"/>
    </source>
</evidence>
<keyword evidence="2" id="KW-0479">Metal-binding</keyword>
<comment type="pathway">
    <text evidence="1">Protein modification; protein ubiquitination.</text>
</comment>
<evidence type="ECO:0000256" key="5">
    <source>
        <dbReference type="ARBA" id="ARBA00022833"/>
    </source>
</evidence>
<reference evidence="8" key="1">
    <citation type="submission" date="2020-07" db="EMBL/GenBank/DDBJ databases">
        <title>Ethylene signaling mediates host invasion by parasitic plants.</title>
        <authorList>
            <person name="Yoshida S."/>
        </authorList>
    </citation>
    <scope>NUCLEOTIDE SEQUENCE</scope>
    <source>
        <strain evidence="8">Okayama</strain>
    </source>
</reference>
<accession>A0A830CBU9</accession>
<dbReference type="SUPFAM" id="SSF57850">
    <property type="entry name" value="RING/U-box"/>
    <property type="match status" value="1"/>
</dbReference>
<dbReference type="OrthoDB" id="21204at2759"/>
<proteinExistence type="predicted"/>
<organism evidence="8 9">
    <name type="scientific">Phtheirospermum japonicum</name>
    <dbReference type="NCBI Taxonomy" id="374723"/>
    <lineage>
        <taxon>Eukaryota</taxon>
        <taxon>Viridiplantae</taxon>
        <taxon>Streptophyta</taxon>
        <taxon>Embryophyta</taxon>
        <taxon>Tracheophyta</taxon>
        <taxon>Spermatophyta</taxon>
        <taxon>Magnoliopsida</taxon>
        <taxon>eudicotyledons</taxon>
        <taxon>Gunneridae</taxon>
        <taxon>Pentapetalae</taxon>
        <taxon>asterids</taxon>
        <taxon>lamiids</taxon>
        <taxon>Lamiales</taxon>
        <taxon>Orobanchaceae</taxon>
        <taxon>Orobanchaceae incertae sedis</taxon>
        <taxon>Phtheirospermum</taxon>
    </lineage>
</organism>
<protein>
    <submittedName>
        <fullName evidence="8">E3 ubiquitin-protein ligase mbr2</fullName>
    </submittedName>
</protein>
<evidence type="ECO:0000256" key="2">
    <source>
        <dbReference type="ARBA" id="ARBA00022723"/>
    </source>
</evidence>
<keyword evidence="5" id="KW-0862">Zinc</keyword>
<dbReference type="Proteomes" id="UP000653305">
    <property type="component" value="Unassembled WGS sequence"/>
</dbReference>
<dbReference type="Pfam" id="PF12678">
    <property type="entry name" value="zf-rbx1"/>
    <property type="match status" value="1"/>
</dbReference>
<evidence type="ECO:0000256" key="4">
    <source>
        <dbReference type="ARBA" id="ARBA00022786"/>
    </source>
</evidence>
<dbReference type="InterPro" id="IPR001841">
    <property type="entry name" value="Znf_RING"/>
</dbReference>
<dbReference type="Gene3D" id="3.30.40.10">
    <property type="entry name" value="Zinc/RING finger domain, C3HC4 (zinc finger)"/>
    <property type="match status" value="1"/>
</dbReference>
<dbReference type="InterPro" id="IPR024766">
    <property type="entry name" value="Znf_RING_H2"/>
</dbReference>
<keyword evidence="3 6" id="KW-0863">Zinc-finger</keyword>
<sequence>MKVIRGNEKGSSRVYDVVQEKGSYFVASCFYIVAETNSYLRFGDDNRRNFKGAKLVALRMIHLEDAIIKSYPDWGFYFGELSDETLGSMIEEQLREKESVDLQEPIYPEGTGLSHEMILPVLKMRAYAPMLEKSTNGSDELIEGDTIAGLNYCGHEFHFKCMLKWLYDHILCPMCRHLVLPPQVEYPDWIKDVGKVRDFLNRNNFSKKGSRFKNLVAENDDDEDSLSPSKRLLDAALMSPPGDWTSTPPTPASKDVLDMFGIYETGRRAGYIHCSVFTLFSFPVRRLKYKARKPNLPSQLSQVERNSNAGLEP</sequence>
<gene>
    <name evidence="8" type="ORF">PHJA_001809000</name>
</gene>
<dbReference type="AlphaFoldDB" id="A0A830CBU9"/>
<evidence type="ECO:0000259" key="7">
    <source>
        <dbReference type="PROSITE" id="PS50089"/>
    </source>
</evidence>
<evidence type="ECO:0000256" key="6">
    <source>
        <dbReference type="PROSITE-ProRule" id="PRU00175"/>
    </source>
</evidence>
<evidence type="ECO:0000313" key="8">
    <source>
        <dbReference type="EMBL" id="GFP96649.1"/>
    </source>
</evidence>
<dbReference type="PROSITE" id="PS50089">
    <property type="entry name" value="ZF_RING_2"/>
    <property type="match status" value="1"/>
</dbReference>
<dbReference type="CDD" id="cd16448">
    <property type="entry name" value="RING-H2"/>
    <property type="match status" value="1"/>
</dbReference>
<dbReference type="EMBL" id="BMAC01000449">
    <property type="protein sequence ID" value="GFP96649.1"/>
    <property type="molecule type" value="Genomic_DNA"/>
</dbReference>